<protein>
    <submittedName>
        <fullName evidence="2">Uncharacterized protein</fullName>
    </submittedName>
</protein>
<dbReference type="AlphaFoldDB" id="A0A812NYY0"/>
<proteinExistence type="predicted"/>
<evidence type="ECO:0000313" key="3">
    <source>
        <dbReference type="Proteomes" id="UP000649617"/>
    </source>
</evidence>
<accession>A0A812NYY0</accession>
<feature type="transmembrane region" description="Helical" evidence="1">
    <location>
        <begin position="79"/>
        <end position="97"/>
    </location>
</feature>
<comment type="caution">
    <text evidence="2">The sequence shown here is derived from an EMBL/GenBank/DDBJ whole genome shotgun (WGS) entry which is preliminary data.</text>
</comment>
<dbReference type="EMBL" id="CAJNIZ010012169">
    <property type="protein sequence ID" value="CAE7330598.1"/>
    <property type="molecule type" value="Genomic_DNA"/>
</dbReference>
<keyword evidence="1" id="KW-1133">Transmembrane helix</keyword>
<keyword evidence="1" id="KW-0472">Membrane</keyword>
<evidence type="ECO:0000256" key="1">
    <source>
        <dbReference type="SAM" id="Phobius"/>
    </source>
</evidence>
<keyword evidence="1" id="KW-0812">Transmembrane</keyword>
<gene>
    <name evidence="2" type="ORF">SPIL2461_LOCUS7672</name>
</gene>
<dbReference type="OrthoDB" id="10348187at2759"/>
<sequence length="331" mass="36254">MSLARAVIACILLVGGILWLARTTSIQDLMLNAVALNAILDIDEFLFVGMTPAKIQETLGKLKPKHVSKGHLRSQLESAVHFSCLVSVVLISYFLLLEPLQRIMLMVKTEMCYSNQTFVVAHNTDTQRTIGLVTVMSRDLRNDSISEIAVRAQETSPDGFSTYISFASDVDSFSERRSRTMREEADIFPFCVESRLLNSSADMYGDASMQPLATQLLNTAAATVGRTGTTSCLELKDQCNRLNARLLRLVCGQTCGCTDPYSSPWYKTEETQGCASTCLQIARTALASSRCQDVSVTSDAWQAFWSLYPAVARAHFGEGSKASASLEVVVG</sequence>
<reference evidence="2" key="1">
    <citation type="submission" date="2021-02" db="EMBL/GenBank/DDBJ databases">
        <authorList>
            <person name="Dougan E. K."/>
            <person name="Rhodes N."/>
            <person name="Thang M."/>
            <person name="Chan C."/>
        </authorList>
    </citation>
    <scope>NUCLEOTIDE SEQUENCE</scope>
</reference>
<keyword evidence="3" id="KW-1185">Reference proteome</keyword>
<organism evidence="2 3">
    <name type="scientific">Symbiodinium pilosum</name>
    <name type="common">Dinoflagellate</name>
    <dbReference type="NCBI Taxonomy" id="2952"/>
    <lineage>
        <taxon>Eukaryota</taxon>
        <taxon>Sar</taxon>
        <taxon>Alveolata</taxon>
        <taxon>Dinophyceae</taxon>
        <taxon>Suessiales</taxon>
        <taxon>Symbiodiniaceae</taxon>
        <taxon>Symbiodinium</taxon>
    </lineage>
</organism>
<evidence type="ECO:0000313" key="2">
    <source>
        <dbReference type="EMBL" id="CAE7330598.1"/>
    </source>
</evidence>
<name>A0A812NYY0_SYMPI</name>
<dbReference type="Proteomes" id="UP000649617">
    <property type="component" value="Unassembled WGS sequence"/>
</dbReference>